<dbReference type="Pfam" id="PF00196">
    <property type="entry name" value="GerE"/>
    <property type="match status" value="1"/>
</dbReference>
<sequence>MHYHATAQFLKASIPEVVHSYRTALLAVRSPLATRKDAWPKCREQAQTILEDCVTALSGSQPPEAAEARRYSQLVGADRASQGIAMAESIRAVEILWSAMQPAVRKAVQCEPAARQPSAQLLISTAFRSSAGNRLYAGAIGYGEAVNRGAGGTADEAAEAGAPGAVPAQAAAYAELSQREREVLDGVARALTNGQIARELGIQTATVKRHLNNVYGKLQAQSRIDAVNKAFGLVHGRSGPEEDQGAEPPAR</sequence>
<dbReference type="InterPro" id="IPR039420">
    <property type="entry name" value="WalR-like"/>
</dbReference>
<dbReference type="SUPFAM" id="SSF46894">
    <property type="entry name" value="C-terminal effector domain of the bipartite response regulators"/>
    <property type="match status" value="1"/>
</dbReference>
<dbReference type="InterPro" id="IPR016032">
    <property type="entry name" value="Sig_transdc_resp-reg_C-effctor"/>
</dbReference>
<dbReference type="PROSITE" id="PS50043">
    <property type="entry name" value="HTH_LUXR_2"/>
    <property type="match status" value="1"/>
</dbReference>
<dbReference type="Gene3D" id="1.10.10.10">
    <property type="entry name" value="Winged helix-like DNA-binding domain superfamily/Winged helix DNA-binding domain"/>
    <property type="match status" value="1"/>
</dbReference>
<proteinExistence type="predicted"/>
<dbReference type="InterPro" id="IPR036388">
    <property type="entry name" value="WH-like_DNA-bd_sf"/>
</dbReference>
<dbReference type="EMBL" id="JBHEZX010000005">
    <property type="protein sequence ID" value="MFC1410261.1"/>
    <property type="molecule type" value="Genomic_DNA"/>
</dbReference>
<dbReference type="InterPro" id="IPR000792">
    <property type="entry name" value="Tscrpt_reg_LuxR_C"/>
</dbReference>
<protein>
    <submittedName>
        <fullName evidence="1">Response regulator transcription factor</fullName>
    </submittedName>
</protein>
<organism evidence="1 2">
    <name type="scientific">Streptacidiphilus alkalitolerans</name>
    <dbReference type="NCBI Taxonomy" id="3342712"/>
    <lineage>
        <taxon>Bacteria</taxon>
        <taxon>Bacillati</taxon>
        <taxon>Actinomycetota</taxon>
        <taxon>Actinomycetes</taxon>
        <taxon>Kitasatosporales</taxon>
        <taxon>Streptomycetaceae</taxon>
        <taxon>Streptacidiphilus</taxon>
    </lineage>
</organism>
<evidence type="ECO:0000313" key="2">
    <source>
        <dbReference type="Proteomes" id="UP001592582"/>
    </source>
</evidence>
<dbReference type="PRINTS" id="PR00038">
    <property type="entry name" value="HTHLUXR"/>
</dbReference>
<reference evidence="1 2" key="1">
    <citation type="submission" date="2024-09" db="EMBL/GenBank/DDBJ databases">
        <authorList>
            <person name="Lee S.D."/>
        </authorList>
    </citation>
    <scope>NUCLEOTIDE SEQUENCE [LARGE SCALE GENOMIC DNA]</scope>
    <source>
        <strain evidence="1 2">N1-1</strain>
    </source>
</reference>
<dbReference type="CDD" id="cd06170">
    <property type="entry name" value="LuxR_C_like"/>
    <property type="match status" value="1"/>
</dbReference>
<dbReference type="SMART" id="SM00421">
    <property type="entry name" value="HTH_LUXR"/>
    <property type="match status" value="1"/>
</dbReference>
<dbReference type="Proteomes" id="UP001592582">
    <property type="component" value="Unassembled WGS sequence"/>
</dbReference>
<dbReference type="PANTHER" id="PTHR43214">
    <property type="entry name" value="TWO-COMPONENT RESPONSE REGULATOR"/>
    <property type="match status" value="1"/>
</dbReference>
<keyword evidence="2" id="KW-1185">Reference proteome</keyword>
<comment type="caution">
    <text evidence="1">The sequence shown here is derived from an EMBL/GenBank/DDBJ whole genome shotgun (WGS) entry which is preliminary data.</text>
</comment>
<evidence type="ECO:0000313" key="1">
    <source>
        <dbReference type="EMBL" id="MFC1410261.1"/>
    </source>
</evidence>
<accession>A0ABV6V969</accession>
<gene>
    <name evidence="1" type="ORF">ACEZDG_13390</name>
</gene>
<dbReference type="PANTHER" id="PTHR43214:SF41">
    <property type="entry name" value="NITRATE_NITRITE RESPONSE REGULATOR PROTEIN NARP"/>
    <property type="match status" value="1"/>
</dbReference>
<name>A0ABV6V969_9ACTN</name>